<dbReference type="PANTHER" id="PTHR24248:SF174">
    <property type="entry name" value="TYRAMINE_OCTOPAMINE RECEPTOR"/>
    <property type="match status" value="1"/>
</dbReference>
<evidence type="ECO:0000256" key="13">
    <source>
        <dbReference type="SAM" id="Phobius"/>
    </source>
</evidence>
<accession>A0AAW2GR45</accession>
<dbReference type="GO" id="GO:0005886">
    <property type="term" value="C:plasma membrane"/>
    <property type="evidence" value="ECO:0007669"/>
    <property type="project" value="UniProtKB-SubCell"/>
</dbReference>
<feature type="region of interest" description="Disordered" evidence="12">
    <location>
        <begin position="263"/>
        <end position="304"/>
    </location>
</feature>
<keyword evidence="10 11" id="KW-0807">Transducer</keyword>
<evidence type="ECO:0000256" key="9">
    <source>
        <dbReference type="ARBA" id="ARBA00023180"/>
    </source>
</evidence>
<evidence type="ECO:0000313" key="16">
    <source>
        <dbReference type="Proteomes" id="UP001430953"/>
    </source>
</evidence>
<feature type="transmembrane region" description="Helical" evidence="13">
    <location>
        <begin position="21"/>
        <end position="49"/>
    </location>
</feature>
<name>A0AAW2GR45_9HYME</name>
<feature type="transmembrane region" description="Helical" evidence="13">
    <location>
        <begin position="98"/>
        <end position="119"/>
    </location>
</feature>
<dbReference type="SMART" id="SM01381">
    <property type="entry name" value="7TM_GPCR_Srsx"/>
    <property type="match status" value="1"/>
</dbReference>
<dbReference type="AlphaFoldDB" id="A0AAW2GR45"/>
<evidence type="ECO:0000256" key="11">
    <source>
        <dbReference type="RuleBase" id="RU000688"/>
    </source>
</evidence>
<dbReference type="Proteomes" id="UP001430953">
    <property type="component" value="Unassembled WGS sequence"/>
</dbReference>
<dbReference type="PROSITE" id="PS00237">
    <property type="entry name" value="G_PROTEIN_RECEP_F1_1"/>
    <property type="match status" value="1"/>
</dbReference>
<dbReference type="PRINTS" id="PR00237">
    <property type="entry name" value="GPCRRHODOPSN"/>
</dbReference>
<evidence type="ECO:0000256" key="8">
    <source>
        <dbReference type="ARBA" id="ARBA00023170"/>
    </source>
</evidence>
<reference evidence="15 16" key="1">
    <citation type="submission" date="2023-03" db="EMBL/GenBank/DDBJ databases">
        <title>High recombination rates correlate with genetic variation in Cardiocondyla obscurior ants.</title>
        <authorList>
            <person name="Errbii M."/>
        </authorList>
    </citation>
    <scope>NUCLEOTIDE SEQUENCE [LARGE SCALE GENOMIC DNA]</scope>
    <source>
        <strain evidence="15">Alpha-2009</strain>
        <tissue evidence="15">Whole body</tissue>
    </source>
</reference>
<dbReference type="InterPro" id="IPR000276">
    <property type="entry name" value="GPCR_Rhodpsn"/>
</dbReference>
<evidence type="ECO:0000256" key="2">
    <source>
        <dbReference type="ARBA" id="ARBA00010663"/>
    </source>
</evidence>
<evidence type="ECO:0000256" key="4">
    <source>
        <dbReference type="ARBA" id="ARBA00022692"/>
    </source>
</evidence>
<protein>
    <recommendedName>
        <fullName evidence="14">G-protein coupled receptors family 1 profile domain-containing protein</fullName>
    </recommendedName>
</protein>
<comment type="subcellular location">
    <subcellularLocation>
        <location evidence="1">Cell membrane</location>
        <topology evidence="1">Multi-pass membrane protein</topology>
    </subcellularLocation>
</comment>
<dbReference type="EMBL" id="JADYXP020000002">
    <property type="protein sequence ID" value="KAL0129702.1"/>
    <property type="molecule type" value="Genomic_DNA"/>
</dbReference>
<evidence type="ECO:0000256" key="1">
    <source>
        <dbReference type="ARBA" id="ARBA00004651"/>
    </source>
</evidence>
<keyword evidence="16" id="KW-1185">Reference proteome</keyword>
<dbReference type="CDD" id="cd15063">
    <property type="entry name" value="7tmA_Octopamine_R"/>
    <property type="match status" value="1"/>
</dbReference>
<dbReference type="Pfam" id="PF00001">
    <property type="entry name" value="7tm_1"/>
    <property type="match status" value="1"/>
</dbReference>
<feature type="transmembrane region" description="Helical" evidence="13">
    <location>
        <begin position="203"/>
        <end position="224"/>
    </location>
</feature>
<dbReference type="InterPro" id="IPR017452">
    <property type="entry name" value="GPCR_Rhodpsn_7TM"/>
</dbReference>
<keyword evidence="6 11" id="KW-0297">G-protein coupled receptor</keyword>
<keyword evidence="9" id="KW-0325">Glycoprotein</keyword>
<evidence type="ECO:0000313" key="15">
    <source>
        <dbReference type="EMBL" id="KAL0129702.1"/>
    </source>
</evidence>
<evidence type="ECO:0000256" key="7">
    <source>
        <dbReference type="ARBA" id="ARBA00023136"/>
    </source>
</evidence>
<dbReference type="PROSITE" id="PS50262">
    <property type="entry name" value="G_PROTEIN_RECEP_F1_2"/>
    <property type="match status" value="1"/>
</dbReference>
<feature type="region of interest" description="Disordered" evidence="12">
    <location>
        <begin position="357"/>
        <end position="380"/>
    </location>
</feature>
<sequence length="536" mass="60929">MRQLNATTCTDLYDSVEWFNLWSIVILIILIIINSIIMLGNLLVILAVSCTSKLRTVTNMFIVNLAVADLMVSVLVLPFSIIWEVFKVWIFGKIWCSIWLALDVWMCTASILNLCVISLDRYLAVTRPITYPQLMSSKRAKMLLASVWILSFLICLPPLVGWKNAQTESNNDTNLYGSFNTTTILVPVKSCPWICKLNNDAGYVVYSALGSFFIPMFVTIFFYWRIYNVAASTTKAINQGYQETKPGNRFDEQGLILRIHCGRGRSRSRSRNRDNVRNDSNNSNSKSSDTSSVKEKQQIADSYPTLQIVNETSKNLEKTPSQVLVHSSNGQMQTELYPTPLSTHIKIDSVHKINNNKRRHSCDSHDAEDELSQHDMTPPGEKKLVTKLTKNFKSHVKRFRVETKAAKTLGIIVGVFVACWLPFFTLYLIRPFFPNFVNPVVFNILFWLGYCNSAINPFIYGFYSKDFRFAFKRIVCCRCFSILRSNISRRGSDASQLAGRNDRNLNCLNRAAQQGNSMDSDPELGLKATHSQSEPK</sequence>
<dbReference type="SUPFAM" id="SSF81321">
    <property type="entry name" value="Family A G protein-coupled receptor-like"/>
    <property type="match status" value="1"/>
</dbReference>
<keyword evidence="8 11" id="KW-0675">Receptor</keyword>
<feature type="transmembrane region" description="Helical" evidence="13">
    <location>
        <begin position="140"/>
        <end position="160"/>
    </location>
</feature>
<evidence type="ECO:0000256" key="10">
    <source>
        <dbReference type="ARBA" id="ARBA00023224"/>
    </source>
</evidence>
<feature type="transmembrane region" description="Helical" evidence="13">
    <location>
        <begin position="408"/>
        <end position="429"/>
    </location>
</feature>
<organism evidence="15 16">
    <name type="scientific">Cardiocondyla obscurior</name>
    <dbReference type="NCBI Taxonomy" id="286306"/>
    <lineage>
        <taxon>Eukaryota</taxon>
        <taxon>Metazoa</taxon>
        <taxon>Ecdysozoa</taxon>
        <taxon>Arthropoda</taxon>
        <taxon>Hexapoda</taxon>
        <taxon>Insecta</taxon>
        <taxon>Pterygota</taxon>
        <taxon>Neoptera</taxon>
        <taxon>Endopterygota</taxon>
        <taxon>Hymenoptera</taxon>
        <taxon>Apocrita</taxon>
        <taxon>Aculeata</taxon>
        <taxon>Formicoidea</taxon>
        <taxon>Formicidae</taxon>
        <taxon>Myrmicinae</taxon>
        <taxon>Cardiocondyla</taxon>
    </lineage>
</organism>
<proteinExistence type="inferred from homology"/>
<keyword evidence="3" id="KW-1003">Cell membrane</keyword>
<gene>
    <name evidence="15" type="ORF">PUN28_001755</name>
</gene>
<feature type="region of interest" description="Disordered" evidence="12">
    <location>
        <begin position="513"/>
        <end position="536"/>
    </location>
</feature>
<dbReference type="GO" id="GO:0004930">
    <property type="term" value="F:G protein-coupled receptor activity"/>
    <property type="evidence" value="ECO:0007669"/>
    <property type="project" value="UniProtKB-KW"/>
</dbReference>
<keyword evidence="5 13" id="KW-1133">Transmembrane helix</keyword>
<evidence type="ECO:0000256" key="12">
    <source>
        <dbReference type="SAM" id="MobiDB-lite"/>
    </source>
</evidence>
<evidence type="ECO:0000256" key="3">
    <source>
        <dbReference type="ARBA" id="ARBA00022475"/>
    </source>
</evidence>
<feature type="compositionally biased region" description="Low complexity" evidence="12">
    <location>
        <begin position="278"/>
        <end position="291"/>
    </location>
</feature>
<evidence type="ECO:0000256" key="6">
    <source>
        <dbReference type="ARBA" id="ARBA00023040"/>
    </source>
</evidence>
<comment type="similarity">
    <text evidence="2 11">Belongs to the G-protein coupled receptor 1 family.</text>
</comment>
<evidence type="ECO:0000256" key="5">
    <source>
        <dbReference type="ARBA" id="ARBA00022989"/>
    </source>
</evidence>
<keyword evidence="7 13" id="KW-0472">Membrane</keyword>
<feature type="domain" description="G-protein coupled receptors family 1 profile" evidence="14">
    <location>
        <begin position="40"/>
        <end position="460"/>
    </location>
</feature>
<feature type="transmembrane region" description="Helical" evidence="13">
    <location>
        <begin position="61"/>
        <end position="86"/>
    </location>
</feature>
<dbReference type="Gene3D" id="1.20.1070.10">
    <property type="entry name" value="Rhodopsin 7-helix transmembrane proteins"/>
    <property type="match status" value="2"/>
</dbReference>
<evidence type="ECO:0000259" key="14">
    <source>
        <dbReference type="PROSITE" id="PS50262"/>
    </source>
</evidence>
<feature type="transmembrane region" description="Helical" evidence="13">
    <location>
        <begin position="441"/>
        <end position="463"/>
    </location>
</feature>
<comment type="caution">
    <text evidence="15">The sequence shown here is derived from an EMBL/GenBank/DDBJ whole genome shotgun (WGS) entry which is preliminary data.</text>
</comment>
<dbReference type="PANTHER" id="PTHR24248">
    <property type="entry name" value="ADRENERGIC RECEPTOR-RELATED G-PROTEIN COUPLED RECEPTOR"/>
    <property type="match status" value="1"/>
</dbReference>
<keyword evidence="4 11" id="KW-0812">Transmembrane</keyword>